<evidence type="ECO:0000256" key="5">
    <source>
        <dbReference type="SAM" id="Phobius"/>
    </source>
</evidence>
<reference evidence="7 8" key="1">
    <citation type="submission" date="2018-08" db="EMBL/GenBank/DDBJ databases">
        <title>Mucilaginibacter sp. MYSH2.</title>
        <authorList>
            <person name="Seo T."/>
        </authorList>
    </citation>
    <scope>NUCLEOTIDE SEQUENCE [LARGE SCALE GENOMIC DNA]</scope>
    <source>
        <strain evidence="7 8">MYSH2</strain>
    </source>
</reference>
<dbReference type="Pfam" id="PF00034">
    <property type="entry name" value="Cytochrom_C"/>
    <property type="match status" value="1"/>
</dbReference>
<dbReference type="PANTHER" id="PTHR35008">
    <property type="entry name" value="BLL4482 PROTEIN-RELATED"/>
    <property type="match status" value="1"/>
</dbReference>
<evidence type="ECO:0000256" key="4">
    <source>
        <dbReference type="PROSITE-ProRule" id="PRU00433"/>
    </source>
</evidence>
<evidence type="ECO:0000313" key="7">
    <source>
        <dbReference type="EMBL" id="RFZ94641.1"/>
    </source>
</evidence>
<dbReference type="Proteomes" id="UP000264217">
    <property type="component" value="Unassembled WGS sequence"/>
</dbReference>
<evidence type="ECO:0000259" key="6">
    <source>
        <dbReference type="PROSITE" id="PS51007"/>
    </source>
</evidence>
<keyword evidence="5" id="KW-1133">Transmembrane helix</keyword>
<keyword evidence="1 4" id="KW-0349">Heme</keyword>
<evidence type="ECO:0000313" key="8">
    <source>
        <dbReference type="Proteomes" id="UP000264217"/>
    </source>
</evidence>
<dbReference type="Pfam" id="PF21342">
    <property type="entry name" value="SoxA-TsdA_cyt-c"/>
    <property type="match status" value="1"/>
</dbReference>
<accession>A0A372NXP4</accession>
<dbReference type="InterPro" id="IPR009056">
    <property type="entry name" value="Cyt_c-like_dom"/>
</dbReference>
<comment type="caution">
    <text evidence="7">The sequence shown here is derived from an EMBL/GenBank/DDBJ whole genome shotgun (WGS) entry which is preliminary data.</text>
</comment>
<feature type="domain" description="Cytochrome c" evidence="6">
    <location>
        <begin position="203"/>
        <end position="293"/>
    </location>
</feature>
<gene>
    <name evidence="7" type="ORF">D0C36_03610</name>
</gene>
<dbReference type="PROSITE" id="PS51007">
    <property type="entry name" value="CYTC"/>
    <property type="match status" value="1"/>
</dbReference>
<dbReference type="Gene3D" id="1.10.760.10">
    <property type="entry name" value="Cytochrome c-like domain"/>
    <property type="match status" value="2"/>
</dbReference>
<dbReference type="EMBL" id="QWDC01000001">
    <property type="protein sequence ID" value="RFZ94641.1"/>
    <property type="molecule type" value="Genomic_DNA"/>
</dbReference>
<evidence type="ECO:0000256" key="3">
    <source>
        <dbReference type="ARBA" id="ARBA00023004"/>
    </source>
</evidence>
<protein>
    <submittedName>
        <fullName evidence="7">Cytochrome C</fullName>
    </submittedName>
</protein>
<dbReference type="InterPro" id="IPR051459">
    <property type="entry name" value="Cytochrome_c-type_DH"/>
</dbReference>
<dbReference type="OrthoDB" id="9779283at2"/>
<keyword evidence="3 4" id="KW-0408">Iron</keyword>
<evidence type="ECO:0000256" key="2">
    <source>
        <dbReference type="ARBA" id="ARBA00022723"/>
    </source>
</evidence>
<dbReference type="SUPFAM" id="SSF46626">
    <property type="entry name" value="Cytochrome c"/>
    <property type="match status" value="2"/>
</dbReference>
<keyword evidence="8" id="KW-1185">Reference proteome</keyword>
<dbReference type="RefSeq" id="WP_117390202.1">
    <property type="nucleotide sequence ID" value="NZ_QWDC01000001.1"/>
</dbReference>
<feature type="transmembrane region" description="Helical" evidence="5">
    <location>
        <begin position="20"/>
        <end position="40"/>
    </location>
</feature>
<evidence type="ECO:0000256" key="1">
    <source>
        <dbReference type="ARBA" id="ARBA00022617"/>
    </source>
</evidence>
<dbReference type="GO" id="GO:0020037">
    <property type="term" value="F:heme binding"/>
    <property type="evidence" value="ECO:0007669"/>
    <property type="project" value="InterPro"/>
</dbReference>
<dbReference type="InterPro" id="IPR036909">
    <property type="entry name" value="Cyt_c-like_dom_sf"/>
</dbReference>
<name>A0A372NXP4_9SPHI</name>
<sequence length="341" mass="37172">MADPNNEKDVHQTLFGVSKALIYTCILLAVFIAIMAIGVFKADKITPQKSDSTTTVAVAKEWQAPAPSSIPAGKEGDEIRYGRELISHTAKYLGPKGSVAAISNGMNCQNCHLDGGSRLLANNYSGFIAGYPKLSNRSGHVEPASERVTECFERSLNGKAPAEDSREMKAILAYMTWVGNGVKKGQKPKGTATERLPYLNIAASPAKGKPVYVAKCQVCHGANGEGMLAADNKTYVNPPLWGKNSFNDGAGMHRISNLAGYVKNNMPFGVTYKNPQLTDEEAWNVAAYIESKPRPHKEQADDWANLDKKPIDHPFGPYKDQFSEEQHKYGPFKPILAAQSR</sequence>
<dbReference type="GO" id="GO:0046872">
    <property type="term" value="F:metal ion binding"/>
    <property type="evidence" value="ECO:0007669"/>
    <property type="project" value="UniProtKB-KW"/>
</dbReference>
<organism evidence="7 8">
    <name type="scientific">Mucilaginibacter conchicola</name>
    <dbReference type="NCBI Taxonomy" id="2303333"/>
    <lineage>
        <taxon>Bacteria</taxon>
        <taxon>Pseudomonadati</taxon>
        <taxon>Bacteroidota</taxon>
        <taxon>Sphingobacteriia</taxon>
        <taxon>Sphingobacteriales</taxon>
        <taxon>Sphingobacteriaceae</taxon>
        <taxon>Mucilaginibacter</taxon>
    </lineage>
</organism>
<keyword evidence="2 4" id="KW-0479">Metal-binding</keyword>
<dbReference type="PANTHER" id="PTHR35008:SF9">
    <property type="entry name" value="CYTOCHROME C DOMAIN-CONTAINING PROTEIN"/>
    <property type="match status" value="1"/>
</dbReference>
<dbReference type="GO" id="GO:0009055">
    <property type="term" value="F:electron transfer activity"/>
    <property type="evidence" value="ECO:0007669"/>
    <property type="project" value="InterPro"/>
</dbReference>
<dbReference type="AlphaFoldDB" id="A0A372NXP4"/>
<proteinExistence type="predicted"/>
<keyword evidence="5" id="KW-0812">Transmembrane</keyword>
<keyword evidence="5" id="KW-0472">Membrane</keyword>